<dbReference type="Proteomes" id="UP000549250">
    <property type="component" value="Unassembled WGS sequence"/>
</dbReference>
<evidence type="ECO:0000256" key="1">
    <source>
        <dbReference type="SAM" id="MobiDB-lite"/>
    </source>
</evidence>
<name>A0A839T9T8_AZOMA</name>
<protein>
    <submittedName>
        <fullName evidence="2">Uncharacterized protein</fullName>
    </submittedName>
</protein>
<dbReference type="RefSeq" id="WP_183167268.1">
    <property type="nucleotide sequence ID" value="NZ_JACHXI010000015.1"/>
</dbReference>
<reference evidence="2 3" key="1">
    <citation type="submission" date="2020-08" db="EMBL/GenBank/DDBJ databases">
        <title>Genomic Encyclopedia of Type Strains, Phase III (KMG-III): the genomes of soil and plant-associated and newly described type strains.</title>
        <authorList>
            <person name="Whitman W."/>
        </authorList>
    </citation>
    <scope>NUCLEOTIDE SEQUENCE [LARGE SCALE GENOMIC DNA]</scope>
    <source>
        <strain evidence="2 3">CECT 4462</strain>
    </source>
</reference>
<proteinExistence type="predicted"/>
<evidence type="ECO:0000313" key="3">
    <source>
        <dbReference type="Proteomes" id="UP000549250"/>
    </source>
</evidence>
<dbReference type="AlphaFoldDB" id="A0A839T9T8"/>
<feature type="region of interest" description="Disordered" evidence="1">
    <location>
        <begin position="42"/>
        <end position="61"/>
    </location>
</feature>
<comment type="caution">
    <text evidence="2">The sequence shown here is derived from an EMBL/GenBank/DDBJ whole genome shotgun (WGS) entry which is preliminary data.</text>
</comment>
<sequence>MTANIDGFEQALKRKKQRVETTAENSATFETATPINEFRAALKNAKPRSPDTGEIPPVRSEEQQGIIDDALALIQSAKFSQTKQTKQTKQTGIQAAVDRELAKLYPELESSTLDPADTDHLDENEKAVLAKVLANQRKHPLN</sequence>
<gene>
    <name evidence="2" type="ORF">FHR87_002809</name>
</gene>
<evidence type="ECO:0000313" key="2">
    <source>
        <dbReference type="EMBL" id="MBB3104393.1"/>
    </source>
</evidence>
<organism evidence="2 3">
    <name type="scientific">Azomonas macrocytogenes</name>
    <name type="common">Azotobacter macrocytogenes</name>
    <dbReference type="NCBI Taxonomy" id="69962"/>
    <lineage>
        <taxon>Bacteria</taxon>
        <taxon>Pseudomonadati</taxon>
        <taxon>Pseudomonadota</taxon>
        <taxon>Gammaproteobacteria</taxon>
        <taxon>Pseudomonadales</taxon>
        <taxon>Pseudomonadaceae</taxon>
        <taxon>Azomonas</taxon>
    </lineage>
</organism>
<keyword evidence="3" id="KW-1185">Reference proteome</keyword>
<accession>A0A839T9T8</accession>
<dbReference type="EMBL" id="JACHXI010000015">
    <property type="protein sequence ID" value="MBB3104393.1"/>
    <property type="molecule type" value="Genomic_DNA"/>
</dbReference>